<evidence type="ECO:0000313" key="2">
    <source>
        <dbReference type="Proteomes" id="UP000678545"/>
    </source>
</evidence>
<gene>
    <name evidence="1" type="ORF">KDM90_08460</name>
</gene>
<dbReference type="AlphaFoldDB" id="A0A941IDJ4"/>
<dbReference type="Proteomes" id="UP000678545">
    <property type="component" value="Unassembled WGS sequence"/>
</dbReference>
<accession>A0A941IDJ4</accession>
<dbReference type="RefSeq" id="WP_212675168.1">
    <property type="nucleotide sequence ID" value="NZ_JAGSPJ010000003.1"/>
</dbReference>
<proteinExistence type="predicted"/>
<sequence length="110" mass="12379">MNPKHRYLPLAQISPGAILADDLLDKLGHVLLPSGTKLTESILRSIANHEIQQLYIFNEIPTTDSGLNEEGSHAKAQLERIDFIFRHLPQDSPSATLKTYIQRYRTGETV</sequence>
<protein>
    <submittedName>
        <fullName evidence="1">Uncharacterized protein</fullName>
    </submittedName>
</protein>
<comment type="caution">
    <text evidence="1">The sequence shown here is derived from an EMBL/GenBank/DDBJ whole genome shotgun (WGS) entry which is preliminary data.</text>
</comment>
<organism evidence="1 2">
    <name type="scientific">Undibacterium fentianense</name>
    <dbReference type="NCBI Taxonomy" id="2828728"/>
    <lineage>
        <taxon>Bacteria</taxon>
        <taxon>Pseudomonadati</taxon>
        <taxon>Pseudomonadota</taxon>
        <taxon>Betaproteobacteria</taxon>
        <taxon>Burkholderiales</taxon>
        <taxon>Oxalobacteraceae</taxon>
        <taxon>Undibacterium</taxon>
    </lineage>
</organism>
<evidence type="ECO:0000313" key="1">
    <source>
        <dbReference type="EMBL" id="MBR7800028.1"/>
    </source>
</evidence>
<dbReference type="EMBL" id="JAGSPJ010000003">
    <property type="protein sequence ID" value="MBR7800028.1"/>
    <property type="molecule type" value="Genomic_DNA"/>
</dbReference>
<reference evidence="1" key="1">
    <citation type="submission" date="2021-04" db="EMBL/GenBank/DDBJ databases">
        <title>novel species isolated from subtropical streams in China.</title>
        <authorList>
            <person name="Lu H."/>
        </authorList>
    </citation>
    <scope>NUCLEOTIDE SEQUENCE</scope>
    <source>
        <strain evidence="1">FT137W</strain>
    </source>
</reference>
<name>A0A941IDJ4_9BURK</name>
<keyword evidence="2" id="KW-1185">Reference proteome</keyword>